<dbReference type="AlphaFoldDB" id="A0A2R6QS04"/>
<feature type="domain" description="SAM" evidence="1">
    <location>
        <begin position="30"/>
        <end position="65"/>
    </location>
</feature>
<accession>A0A2R6QS04</accession>
<dbReference type="OrthoDB" id="1887912at2759"/>
<gene>
    <name evidence="2" type="ORF">CEY00_Acc14516</name>
</gene>
<dbReference type="EMBL" id="NKQK01000013">
    <property type="protein sequence ID" value="PSS13903.1"/>
    <property type="molecule type" value="Genomic_DNA"/>
</dbReference>
<reference evidence="2 3" key="1">
    <citation type="submission" date="2017-07" db="EMBL/GenBank/DDBJ databases">
        <title>An improved, manually edited Actinidia chinensis var. chinensis (kiwifruit) genome highlights the challenges associated with draft genomes and gene prediction in plants.</title>
        <authorList>
            <person name="Pilkington S."/>
            <person name="Crowhurst R."/>
            <person name="Hilario E."/>
            <person name="Nardozza S."/>
            <person name="Fraser L."/>
            <person name="Peng Y."/>
            <person name="Gunaseelan K."/>
            <person name="Simpson R."/>
            <person name="Tahir J."/>
            <person name="Deroles S."/>
            <person name="Templeton K."/>
            <person name="Luo Z."/>
            <person name="Davy M."/>
            <person name="Cheng C."/>
            <person name="Mcneilage M."/>
            <person name="Scaglione D."/>
            <person name="Liu Y."/>
            <person name="Zhang Q."/>
            <person name="Datson P."/>
            <person name="De Silva N."/>
            <person name="Gardiner S."/>
            <person name="Bassett H."/>
            <person name="Chagne D."/>
            <person name="Mccallum J."/>
            <person name="Dzierzon H."/>
            <person name="Deng C."/>
            <person name="Wang Y.-Y."/>
            <person name="Barron N."/>
            <person name="Manako K."/>
            <person name="Bowen J."/>
            <person name="Foster T."/>
            <person name="Erridge Z."/>
            <person name="Tiffin H."/>
            <person name="Waite C."/>
            <person name="Davies K."/>
            <person name="Grierson E."/>
            <person name="Laing W."/>
            <person name="Kirk R."/>
            <person name="Chen X."/>
            <person name="Wood M."/>
            <person name="Montefiori M."/>
            <person name="Brummell D."/>
            <person name="Schwinn K."/>
            <person name="Catanach A."/>
            <person name="Fullerton C."/>
            <person name="Li D."/>
            <person name="Meiyalaghan S."/>
            <person name="Nieuwenhuizen N."/>
            <person name="Read N."/>
            <person name="Prakash R."/>
            <person name="Hunter D."/>
            <person name="Zhang H."/>
            <person name="Mckenzie M."/>
            <person name="Knabel M."/>
            <person name="Harris A."/>
            <person name="Allan A."/>
            <person name="Chen A."/>
            <person name="Janssen B."/>
            <person name="Plunkett B."/>
            <person name="Dwamena C."/>
            <person name="Voogd C."/>
            <person name="Leif D."/>
            <person name="Lafferty D."/>
            <person name="Souleyre E."/>
            <person name="Varkonyi-Gasic E."/>
            <person name="Gambi F."/>
            <person name="Hanley J."/>
            <person name="Yao J.-L."/>
            <person name="Cheung J."/>
            <person name="David K."/>
            <person name="Warren B."/>
            <person name="Marsh K."/>
            <person name="Snowden K."/>
            <person name="Lin-Wang K."/>
            <person name="Brian L."/>
            <person name="Martinez-Sanchez M."/>
            <person name="Wang M."/>
            <person name="Ileperuma N."/>
            <person name="Macnee N."/>
            <person name="Campin R."/>
            <person name="Mcatee P."/>
            <person name="Drummond R."/>
            <person name="Espley R."/>
            <person name="Ireland H."/>
            <person name="Wu R."/>
            <person name="Atkinson R."/>
            <person name="Karunairetnam S."/>
            <person name="Bulley S."/>
            <person name="Chunkath S."/>
            <person name="Hanley Z."/>
            <person name="Storey R."/>
            <person name="Thrimawithana A."/>
            <person name="Thomson S."/>
            <person name="David C."/>
            <person name="Testolin R."/>
        </authorList>
    </citation>
    <scope>NUCLEOTIDE SEQUENCE [LARGE SCALE GENOMIC DNA]</scope>
    <source>
        <strain evidence="3">cv. Red5</strain>
        <tissue evidence="2">Young leaf</tissue>
    </source>
</reference>
<dbReference type="Gene3D" id="1.10.150.50">
    <property type="entry name" value="Transcription Factor, Ets-1"/>
    <property type="match status" value="1"/>
</dbReference>
<dbReference type="InParanoid" id="A0A2R6QS04"/>
<name>A0A2R6QS04_ACTCC</name>
<dbReference type="Gramene" id="PSS13903">
    <property type="protein sequence ID" value="PSS13903"/>
    <property type="gene ID" value="CEY00_Acc14516"/>
</dbReference>
<dbReference type="CDD" id="cd09487">
    <property type="entry name" value="SAM_superfamily"/>
    <property type="match status" value="1"/>
</dbReference>
<protein>
    <submittedName>
        <fullName evidence="2">Sterile alpha motif/pointed domain protein</fullName>
    </submittedName>
</protein>
<dbReference type="InterPro" id="IPR013761">
    <property type="entry name" value="SAM/pointed_sf"/>
</dbReference>
<evidence type="ECO:0000313" key="3">
    <source>
        <dbReference type="Proteomes" id="UP000241394"/>
    </source>
</evidence>
<evidence type="ECO:0000259" key="1">
    <source>
        <dbReference type="Pfam" id="PF07647"/>
    </source>
</evidence>
<keyword evidence="3" id="KW-1185">Reference proteome</keyword>
<dbReference type="InterPro" id="IPR001660">
    <property type="entry name" value="SAM"/>
</dbReference>
<comment type="caution">
    <text evidence="2">The sequence shown here is derived from an EMBL/GenBank/DDBJ whole genome shotgun (WGS) entry which is preliminary data.</text>
</comment>
<dbReference type="Pfam" id="PF07647">
    <property type="entry name" value="SAM_2"/>
    <property type="match status" value="1"/>
</dbReference>
<organism evidence="2 3">
    <name type="scientific">Actinidia chinensis var. chinensis</name>
    <name type="common">Chinese soft-hair kiwi</name>
    <dbReference type="NCBI Taxonomy" id="1590841"/>
    <lineage>
        <taxon>Eukaryota</taxon>
        <taxon>Viridiplantae</taxon>
        <taxon>Streptophyta</taxon>
        <taxon>Embryophyta</taxon>
        <taxon>Tracheophyta</taxon>
        <taxon>Spermatophyta</taxon>
        <taxon>Magnoliopsida</taxon>
        <taxon>eudicotyledons</taxon>
        <taxon>Gunneridae</taxon>
        <taxon>Pentapetalae</taxon>
        <taxon>asterids</taxon>
        <taxon>Ericales</taxon>
        <taxon>Actinidiaceae</taxon>
        <taxon>Actinidia</taxon>
    </lineage>
</organism>
<dbReference type="SUPFAM" id="SSF47769">
    <property type="entry name" value="SAM/Pointed domain"/>
    <property type="match status" value="1"/>
</dbReference>
<dbReference type="STRING" id="1590841.A0A2R6QS04"/>
<reference evidence="3" key="2">
    <citation type="journal article" date="2018" name="BMC Genomics">
        <title>A manually annotated Actinidia chinensis var. chinensis (kiwifruit) genome highlights the challenges associated with draft genomes and gene prediction in plants.</title>
        <authorList>
            <person name="Pilkington S.M."/>
            <person name="Crowhurst R."/>
            <person name="Hilario E."/>
            <person name="Nardozza S."/>
            <person name="Fraser L."/>
            <person name="Peng Y."/>
            <person name="Gunaseelan K."/>
            <person name="Simpson R."/>
            <person name="Tahir J."/>
            <person name="Deroles S.C."/>
            <person name="Templeton K."/>
            <person name="Luo Z."/>
            <person name="Davy M."/>
            <person name="Cheng C."/>
            <person name="McNeilage M."/>
            <person name="Scaglione D."/>
            <person name="Liu Y."/>
            <person name="Zhang Q."/>
            <person name="Datson P."/>
            <person name="De Silva N."/>
            <person name="Gardiner S.E."/>
            <person name="Bassett H."/>
            <person name="Chagne D."/>
            <person name="McCallum J."/>
            <person name="Dzierzon H."/>
            <person name="Deng C."/>
            <person name="Wang Y.Y."/>
            <person name="Barron L."/>
            <person name="Manako K."/>
            <person name="Bowen J."/>
            <person name="Foster T.M."/>
            <person name="Erridge Z.A."/>
            <person name="Tiffin H."/>
            <person name="Waite C.N."/>
            <person name="Davies K.M."/>
            <person name="Grierson E.P."/>
            <person name="Laing W.A."/>
            <person name="Kirk R."/>
            <person name="Chen X."/>
            <person name="Wood M."/>
            <person name="Montefiori M."/>
            <person name="Brummell D.A."/>
            <person name="Schwinn K.E."/>
            <person name="Catanach A."/>
            <person name="Fullerton C."/>
            <person name="Li D."/>
            <person name="Meiyalaghan S."/>
            <person name="Nieuwenhuizen N."/>
            <person name="Read N."/>
            <person name="Prakash R."/>
            <person name="Hunter D."/>
            <person name="Zhang H."/>
            <person name="McKenzie M."/>
            <person name="Knabel M."/>
            <person name="Harris A."/>
            <person name="Allan A.C."/>
            <person name="Gleave A."/>
            <person name="Chen A."/>
            <person name="Janssen B.J."/>
            <person name="Plunkett B."/>
            <person name="Ampomah-Dwamena C."/>
            <person name="Voogd C."/>
            <person name="Leif D."/>
            <person name="Lafferty D."/>
            <person name="Souleyre E.J.F."/>
            <person name="Varkonyi-Gasic E."/>
            <person name="Gambi F."/>
            <person name="Hanley J."/>
            <person name="Yao J.L."/>
            <person name="Cheung J."/>
            <person name="David K.M."/>
            <person name="Warren B."/>
            <person name="Marsh K."/>
            <person name="Snowden K.C."/>
            <person name="Lin-Wang K."/>
            <person name="Brian L."/>
            <person name="Martinez-Sanchez M."/>
            <person name="Wang M."/>
            <person name="Ileperuma N."/>
            <person name="Macnee N."/>
            <person name="Campin R."/>
            <person name="McAtee P."/>
            <person name="Drummond R.S.M."/>
            <person name="Espley R.V."/>
            <person name="Ireland H.S."/>
            <person name="Wu R."/>
            <person name="Atkinson R.G."/>
            <person name="Karunairetnam S."/>
            <person name="Bulley S."/>
            <person name="Chunkath S."/>
            <person name="Hanley Z."/>
            <person name="Storey R."/>
            <person name="Thrimawithana A.H."/>
            <person name="Thomson S."/>
            <person name="David C."/>
            <person name="Testolin R."/>
            <person name="Huang H."/>
            <person name="Hellens R.P."/>
            <person name="Schaffer R.J."/>
        </authorList>
    </citation>
    <scope>NUCLEOTIDE SEQUENCE [LARGE SCALE GENOMIC DNA]</scope>
    <source>
        <strain evidence="3">cv. Red5</strain>
    </source>
</reference>
<dbReference type="OMA" id="WPSSNLR"/>
<dbReference type="Proteomes" id="UP000241394">
    <property type="component" value="Chromosome LG13"/>
</dbReference>
<dbReference type="PANTHER" id="PTHR33915:SF3">
    <property type="entry name" value="STERILE ALPHA MOTIF (SAM) DOMAIN PROTEIN"/>
    <property type="match status" value="1"/>
</dbReference>
<evidence type="ECO:0000313" key="2">
    <source>
        <dbReference type="EMBL" id="PSS13903.1"/>
    </source>
</evidence>
<sequence>MYDRQVAMDWFSWLSRTGLDRVLIYNYGLIFTRNELEEEDLKSFDHEFLQSMGISVAKHRLEILKLTKEEIGERPSRVSTLILAINKAKKRFAKSIGKWAFPRDSNHATGHGLTPFQAHWSGALRKQYSSNEFSRETVMATSRRPMRMKSGPLERRVQERFVVMNRSPSVSGPLDGKLQEKLVSVNRSPTLSDLLDGRLQESFLFSNKSPDISGPFDVMDSSPKVKSHCGKEKIVDGNGVGPQWSIMFQDMKPT</sequence>
<proteinExistence type="predicted"/>
<dbReference type="PANTHER" id="PTHR33915">
    <property type="entry name" value="OSJNBA0033G05.11 PROTEIN"/>
    <property type="match status" value="1"/>
</dbReference>